<comment type="caution">
    <text evidence="1">The sequence shown here is derived from an EMBL/GenBank/DDBJ whole genome shotgun (WGS) entry which is preliminary data.</text>
</comment>
<proteinExistence type="predicted"/>
<accession>A0ABV5FEV6</accession>
<dbReference type="PROSITE" id="PS51257">
    <property type="entry name" value="PROKAR_LIPOPROTEIN"/>
    <property type="match status" value="1"/>
</dbReference>
<dbReference type="RefSeq" id="WP_379862233.1">
    <property type="nucleotide sequence ID" value="NZ_JBHMFC010000103.1"/>
</dbReference>
<reference evidence="1 2" key="1">
    <citation type="submission" date="2024-09" db="EMBL/GenBank/DDBJ databases">
        <authorList>
            <person name="Sun Q."/>
            <person name="Mori K."/>
        </authorList>
    </citation>
    <scope>NUCLEOTIDE SEQUENCE [LARGE SCALE GENOMIC DNA]</scope>
    <source>
        <strain evidence="1 2">CECT 8622</strain>
    </source>
</reference>
<dbReference type="EMBL" id="JBHMFC010000103">
    <property type="protein sequence ID" value="MFB9057986.1"/>
    <property type="molecule type" value="Genomic_DNA"/>
</dbReference>
<dbReference type="Gene3D" id="2.60.40.10">
    <property type="entry name" value="Immunoglobulins"/>
    <property type="match status" value="1"/>
</dbReference>
<keyword evidence="2" id="KW-1185">Reference proteome</keyword>
<dbReference type="InterPro" id="IPR011467">
    <property type="entry name" value="DUF1573"/>
</dbReference>
<dbReference type="Proteomes" id="UP001589585">
    <property type="component" value="Unassembled WGS sequence"/>
</dbReference>
<organism evidence="1 2">
    <name type="scientific">Mariniflexile ostreae</name>
    <dbReference type="NCBI Taxonomy" id="1520892"/>
    <lineage>
        <taxon>Bacteria</taxon>
        <taxon>Pseudomonadati</taxon>
        <taxon>Bacteroidota</taxon>
        <taxon>Flavobacteriia</taxon>
        <taxon>Flavobacteriales</taxon>
        <taxon>Flavobacteriaceae</taxon>
        <taxon>Mariniflexile</taxon>
    </lineage>
</organism>
<sequence length="151" mass="16298">MRKVILGLSTICLMVFTSCKEDASKKINENSVTEAAERDAVASKFPVLEFEKSEHDFGEIEAKTAVETVFNYKNTGDAPLIITDIKTTCGCTVPEDWSKEPLAPGESAKFTVKFNGSGSNKVSKTITVSANTEKGSEIVKISAFVKPDPNA</sequence>
<dbReference type="Pfam" id="PF07610">
    <property type="entry name" value="DUF1573"/>
    <property type="match status" value="1"/>
</dbReference>
<dbReference type="PANTHER" id="PTHR37833:SF1">
    <property type="entry name" value="SIGNAL PEPTIDE PROTEIN"/>
    <property type="match status" value="1"/>
</dbReference>
<evidence type="ECO:0000313" key="1">
    <source>
        <dbReference type="EMBL" id="MFB9057986.1"/>
    </source>
</evidence>
<gene>
    <name evidence="1" type="ORF">ACFFU9_14670</name>
</gene>
<evidence type="ECO:0000313" key="2">
    <source>
        <dbReference type="Proteomes" id="UP001589585"/>
    </source>
</evidence>
<name>A0ABV5FEV6_9FLAO</name>
<dbReference type="PANTHER" id="PTHR37833">
    <property type="entry name" value="LIPOPROTEIN-RELATED"/>
    <property type="match status" value="1"/>
</dbReference>
<dbReference type="InterPro" id="IPR013783">
    <property type="entry name" value="Ig-like_fold"/>
</dbReference>
<protein>
    <submittedName>
        <fullName evidence="1">DUF1573 domain-containing protein</fullName>
    </submittedName>
</protein>